<organism evidence="1 2">
    <name type="scientific">Nocardioides humi</name>
    <dbReference type="NCBI Taxonomy" id="449461"/>
    <lineage>
        <taxon>Bacteria</taxon>
        <taxon>Bacillati</taxon>
        <taxon>Actinomycetota</taxon>
        <taxon>Actinomycetes</taxon>
        <taxon>Propionibacteriales</taxon>
        <taxon>Nocardioidaceae</taxon>
        <taxon>Nocardioides</taxon>
    </lineage>
</organism>
<gene>
    <name evidence="1" type="ORF">GCM10009788_11240</name>
</gene>
<evidence type="ECO:0000313" key="1">
    <source>
        <dbReference type="EMBL" id="GAA1508706.1"/>
    </source>
</evidence>
<protein>
    <submittedName>
        <fullName evidence="1">Uncharacterized protein</fullName>
    </submittedName>
</protein>
<dbReference type="Proteomes" id="UP001500842">
    <property type="component" value="Unassembled WGS sequence"/>
</dbReference>
<sequence>MGLAGEVAKGEHALIRLLGFQLLCCHLAKDIGKLPEVQKLIEVEAVAIDHVSTVLIAKDNVVDPSGRAAACSSNR</sequence>
<keyword evidence="2" id="KW-1185">Reference proteome</keyword>
<accession>A0ABN2A0X2</accession>
<name>A0ABN2A0X2_9ACTN</name>
<proteinExistence type="predicted"/>
<evidence type="ECO:0000313" key="2">
    <source>
        <dbReference type="Proteomes" id="UP001500842"/>
    </source>
</evidence>
<reference evidence="1 2" key="1">
    <citation type="journal article" date="2019" name="Int. J. Syst. Evol. Microbiol.">
        <title>The Global Catalogue of Microorganisms (GCM) 10K type strain sequencing project: providing services to taxonomists for standard genome sequencing and annotation.</title>
        <authorList>
            <consortium name="The Broad Institute Genomics Platform"/>
            <consortium name="The Broad Institute Genome Sequencing Center for Infectious Disease"/>
            <person name="Wu L."/>
            <person name="Ma J."/>
        </authorList>
    </citation>
    <scope>NUCLEOTIDE SEQUENCE [LARGE SCALE GENOMIC DNA]</scope>
    <source>
        <strain evidence="1 2">JCM 14942</strain>
    </source>
</reference>
<comment type="caution">
    <text evidence="1">The sequence shown here is derived from an EMBL/GenBank/DDBJ whole genome shotgun (WGS) entry which is preliminary data.</text>
</comment>
<dbReference type="EMBL" id="BAAAOR010000007">
    <property type="protein sequence ID" value="GAA1508706.1"/>
    <property type="molecule type" value="Genomic_DNA"/>
</dbReference>